<comment type="caution">
    <text evidence="9">The sequence shown here is derived from an EMBL/GenBank/DDBJ whole genome shotgun (WGS) entry which is preliminary data.</text>
</comment>
<feature type="transmembrane region" description="Helical" evidence="8">
    <location>
        <begin position="134"/>
        <end position="154"/>
    </location>
</feature>
<protein>
    <recommendedName>
        <fullName evidence="11">Solute-binding protein family 3/N-terminal domain-containing protein</fullName>
    </recommendedName>
</protein>
<dbReference type="SUPFAM" id="SSF53850">
    <property type="entry name" value="Periplasmic binding protein-like II"/>
    <property type="match status" value="1"/>
</dbReference>
<name>A0ABD2NPQ1_9CUCU</name>
<evidence type="ECO:0000256" key="8">
    <source>
        <dbReference type="SAM" id="Phobius"/>
    </source>
</evidence>
<keyword evidence="2" id="KW-1003">Cell membrane</keyword>
<keyword evidence="7" id="KW-0325">Glycoprotein</keyword>
<evidence type="ECO:0000256" key="4">
    <source>
        <dbReference type="ARBA" id="ARBA00022989"/>
    </source>
</evidence>
<evidence type="ECO:0000256" key="3">
    <source>
        <dbReference type="ARBA" id="ARBA00022692"/>
    </source>
</evidence>
<evidence type="ECO:0000313" key="10">
    <source>
        <dbReference type="Proteomes" id="UP001516400"/>
    </source>
</evidence>
<comment type="subcellular location">
    <subcellularLocation>
        <location evidence="1">Cell membrane</location>
        <topology evidence="1">Multi-pass membrane protein</topology>
    </subcellularLocation>
</comment>
<dbReference type="InterPro" id="IPR052192">
    <property type="entry name" value="Insect_Ionotropic_Sensory_Rcpt"/>
</dbReference>
<gene>
    <name evidence="9" type="ORF">HHI36_017889</name>
</gene>
<dbReference type="GO" id="GO:0005886">
    <property type="term" value="C:plasma membrane"/>
    <property type="evidence" value="ECO:0007669"/>
    <property type="project" value="UniProtKB-SubCell"/>
</dbReference>
<evidence type="ECO:0000313" key="9">
    <source>
        <dbReference type="EMBL" id="KAL3280407.1"/>
    </source>
</evidence>
<proteinExistence type="predicted"/>
<sequence length="210" mass="24487">HILNLDKYTFIQQNTTTKLTVTVCTFGFYIPYVICHHCLKNKGLNVDFLEMVFELIQVKIEYKILPYGGFSYDKYFKDYLVNETCDFMIAGNGAVDGRVEFFFPINDDYDVWLVPTPKPIPKWKYIVKAFSTTIWLSCLLALVLEAIVWTIYEISISKEDFLPETIYKIVSYLLEKTYIILRIFLEATVKLRIQNISQAIIVVIVVFPLS</sequence>
<reference evidence="9 10" key="1">
    <citation type="journal article" date="2021" name="BMC Biol.">
        <title>Horizontally acquired antibacterial genes associated with adaptive radiation of ladybird beetles.</title>
        <authorList>
            <person name="Li H.S."/>
            <person name="Tang X.F."/>
            <person name="Huang Y.H."/>
            <person name="Xu Z.Y."/>
            <person name="Chen M.L."/>
            <person name="Du X.Y."/>
            <person name="Qiu B.Y."/>
            <person name="Chen P.T."/>
            <person name="Zhang W."/>
            <person name="Slipinski A."/>
            <person name="Escalona H.E."/>
            <person name="Waterhouse R.M."/>
            <person name="Zwick A."/>
            <person name="Pang H."/>
        </authorList>
    </citation>
    <scope>NUCLEOTIDE SEQUENCE [LARGE SCALE GENOMIC DNA]</scope>
    <source>
        <strain evidence="9">SYSU2018</strain>
    </source>
</reference>
<keyword evidence="3 8" id="KW-0812">Transmembrane</keyword>
<evidence type="ECO:0000256" key="7">
    <source>
        <dbReference type="ARBA" id="ARBA00023180"/>
    </source>
</evidence>
<evidence type="ECO:0000256" key="1">
    <source>
        <dbReference type="ARBA" id="ARBA00004651"/>
    </source>
</evidence>
<evidence type="ECO:0008006" key="11">
    <source>
        <dbReference type="Google" id="ProtNLM"/>
    </source>
</evidence>
<accession>A0ABD2NPQ1</accession>
<organism evidence="9 10">
    <name type="scientific">Cryptolaemus montrouzieri</name>
    <dbReference type="NCBI Taxonomy" id="559131"/>
    <lineage>
        <taxon>Eukaryota</taxon>
        <taxon>Metazoa</taxon>
        <taxon>Ecdysozoa</taxon>
        <taxon>Arthropoda</taxon>
        <taxon>Hexapoda</taxon>
        <taxon>Insecta</taxon>
        <taxon>Pterygota</taxon>
        <taxon>Neoptera</taxon>
        <taxon>Endopterygota</taxon>
        <taxon>Coleoptera</taxon>
        <taxon>Polyphaga</taxon>
        <taxon>Cucujiformia</taxon>
        <taxon>Coccinelloidea</taxon>
        <taxon>Coccinellidae</taxon>
        <taxon>Scymninae</taxon>
        <taxon>Scymnini</taxon>
        <taxon>Cryptolaemus</taxon>
    </lineage>
</organism>
<keyword evidence="4 8" id="KW-1133">Transmembrane helix</keyword>
<keyword evidence="6" id="KW-0675">Receptor</keyword>
<evidence type="ECO:0000256" key="6">
    <source>
        <dbReference type="ARBA" id="ARBA00023170"/>
    </source>
</evidence>
<evidence type="ECO:0000256" key="5">
    <source>
        <dbReference type="ARBA" id="ARBA00023136"/>
    </source>
</evidence>
<dbReference type="EMBL" id="JABFTP020000124">
    <property type="protein sequence ID" value="KAL3280407.1"/>
    <property type="molecule type" value="Genomic_DNA"/>
</dbReference>
<evidence type="ECO:0000256" key="2">
    <source>
        <dbReference type="ARBA" id="ARBA00022475"/>
    </source>
</evidence>
<dbReference type="AlphaFoldDB" id="A0ABD2NPQ1"/>
<keyword evidence="10" id="KW-1185">Reference proteome</keyword>
<feature type="non-terminal residue" evidence="9">
    <location>
        <position position="1"/>
    </location>
</feature>
<dbReference type="PANTHER" id="PTHR42643:SF30">
    <property type="entry name" value="IONOTROPIC RECEPTOR 40A-RELATED"/>
    <property type="match status" value="1"/>
</dbReference>
<dbReference type="PANTHER" id="PTHR42643">
    <property type="entry name" value="IONOTROPIC RECEPTOR 20A-RELATED"/>
    <property type="match status" value="1"/>
</dbReference>
<keyword evidence="5 8" id="KW-0472">Membrane</keyword>
<dbReference type="Proteomes" id="UP001516400">
    <property type="component" value="Unassembled WGS sequence"/>
</dbReference>